<accession>A0ACC1LW85</accession>
<name>A0ACC1LW85_9FUNG</name>
<protein>
    <submittedName>
        <fullName evidence="1">Transmembrane protein 14C</fullName>
    </submittedName>
</protein>
<reference evidence="1" key="1">
    <citation type="submission" date="2022-07" db="EMBL/GenBank/DDBJ databases">
        <title>Phylogenomic reconstructions and comparative analyses of Kickxellomycotina fungi.</title>
        <authorList>
            <person name="Reynolds N.K."/>
            <person name="Stajich J.E."/>
            <person name="Barry K."/>
            <person name="Grigoriev I.V."/>
            <person name="Crous P."/>
            <person name="Smith M.E."/>
        </authorList>
    </citation>
    <scope>NUCLEOTIDE SEQUENCE</scope>
    <source>
        <strain evidence="1">CBS 190363</strain>
    </source>
</reference>
<gene>
    <name evidence="1" type="primary">TMEM14C</name>
    <name evidence="1" type="ORF">IWW38_005298</name>
</gene>
<evidence type="ECO:0000313" key="1">
    <source>
        <dbReference type="EMBL" id="KAJ2885677.1"/>
    </source>
</evidence>
<proteinExistence type="predicted"/>
<comment type="caution">
    <text evidence="1">The sequence shown here is derived from an EMBL/GenBank/DDBJ whole genome shotgun (WGS) entry which is preliminary data.</text>
</comment>
<keyword evidence="2" id="KW-1185">Reference proteome</keyword>
<sequence length="106" mass="10734">MPVDILGLSFAAFIALGGVIGYLKSNSAASLASGLIFGALIALSSQFAAGATASKTANALPAALCVVLFLVMGSRFLSSKKVMPAGMVASTSLLMAIRYIVKAYSK</sequence>
<dbReference type="EMBL" id="JANBVB010002394">
    <property type="protein sequence ID" value="KAJ2885677.1"/>
    <property type="molecule type" value="Genomic_DNA"/>
</dbReference>
<evidence type="ECO:0000313" key="2">
    <source>
        <dbReference type="Proteomes" id="UP001139981"/>
    </source>
</evidence>
<dbReference type="Proteomes" id="UP001139981">
    <property type="component" value="Unassembled WGS sequence"/>
</dbReference>
<keyword evidence="1" id="KW-0812">Transmembrane</keyword>
<organism evidence="1 2">
    <name type="scientific">Coemansia aciculifera</name>
    <dbReference type="NCBI Taxonomy" id="417176"/>
    <lineage>
        <taxon>Eukaryota</taxon>
        <taxon>Fungi</taxon>
        <taxon>Fungi incertae sedis</taxon>
        <taxon>Zoopagomycota</taxon>
        <taxon>Kickxellomycotina</taxon>
        <taxon>Kickxellomycetes</taxon>
        <taxon>Kickxellales</taxon>
        <taxon>Kickxellaceae</taxon>
        <taxon>Coemansia</taxon>
    </lineage>
</organism>
<keyword evidence="1" id="KW-0472">Membrane</keyword>